<keyword evidence="5 6" id="KW-0472">Membrane</keyword>
<dbReference type="PANTHER" id="PTHR30572:SF18">
    <property type="entry name" value="ABC-TYPE MACROLIDE FAMILY EXPORT SYSTEM PERMEASE COMPONENT 2"/>
    <property type="match status" value="1"/>
</dbReference>
<sequence>MSTILYQYKQAWAGLKKTPGFILSVVISMGLTLGALLCVLTLANVLLNDPLPYPEQESLYKVDQSLINDSGEEWAKAYNYPGLMHLYKKQQAFSEIGLLYYDYNIVSSLATQPNVNTTFVTPGWADLFQGELVMGRHFSDSEEVNTHNPVAILSYQMWQQEFQGADDVLSKSLIINDVSFRIVGVLAQSFVEPEIYNVGYKTQVWLPWDFNPTPERAFQAWNRVQEPMLVVGKLKPGLVASQVEQSLTTMMDDTWQQAVVGDEYFNGWRIDMSVQSLKSTILGDTERTILLLIAGVVGLLLIAIANISNLFMARTVQKQRDLAICASVGAKKSHLFNMLFAESSLLLSMALLLALLVAHTGFDIMQSFLSDVLPRVHELSINGFTLVSAVILTLLCALGFTALSNNMLNYKALNLVLRSSGKGTSFQVAKSIRQLLIVSQVAIASCLVFANFNLIEQAYSVISAPYGFTMENRVYVSVMTTGTKADSEEKSVVMSQFAEQLEQLPQVRGVSRSVSPLRNMGSRAITMEGSKQKITPELKYIDDKYLSMVEQPLLYGNTFSREDILDNTPVVLVNASFAERVSTDLQQVVGQTLSFGDDTVYTVIGVVADTIMPGTTEPKVQLFKHTSIRGGSFLIELAPDYELDREQAAQILRGISSQYSLFEMKPLMQTRMRMLFSQFTMAITSASLALVTFLLASIGLYGILSYTTQLRRFELGTRMALGAKRFAIVGLVIGENTMTVVLGFIASVIILFSLYIGFSAELNAYIGEQLILISVITLSLITWICLFACYWPVRAYINRPVINTLRE</sequence>
<feature type="transmembrane region" description="Helical" evidence="6">
    <location>
        <begin position="435"/>
        <end position="455"/>
    </location>
</feature>
<feature type="transmembrane region" description="Helical" evidence="6">
    <location>
        <begin position="289"/>
        <end position="313"/>
    </location>
</feature>
<accession>A0AAE9YVP1</accession>
<keyword evidence="10" id="KW-1185">Reference proteome</keyword>
<dbReference type="Pfam" id="PF12704">
    <property type="entry name" value="MacB_PCD"/>
    <property type="match status" value="2"/>
</dbReference>
<comment type="subcellular location">
    <subcellularLocation>
        <location evidence="1">Cell membrane</location>
        <topology evidence="1">Multi-pass membrane protein</topology>
    </subcellularLocation>
</comment>
<reference evidence="9 10" key="2">
    <citation type="journal article" date="2022" name="Mar. Drugs">
        <title>Bioassay-Guided Fractionation Leads to the Detection of Cholic Acid Generated by the Rare Thalassomonas sp.</title>
        <authorList>
            <person name="Pheiffer F."/>
            <person name="Schneider Y.K."/>
            <person name="Hansen E.H."/>
            <person name="Andersen J.H."/>
            <person name="Isaksson J."/>
            <person name="Busche T."/>
            <person name="R C."/>
            <person name="Kalinowski J."/>
            <person name="Zyl L.V."/>
            <person name="Trindade M."/>
        </authorList>
    </citation>
    <scope>NUCLEOTIDE SEQUENCE [LARGE SCALE GENOMIC DNA]</scope>
    <source>
        <strain evidence="9 10">A5K-106</strain>
    </source>
</reference>
<dbReference type="Pfam" id="PF02687">
    <property type="entry name" value="FtsX"/>
    <property type="match status" value="2"/>
</dbReference>
<feature type="domain" description="MacB-like periplasmic core" evidence="8">
    <location>
        <begin position="106"/>
        <end position="248"/>
    </location>
</feature>
<dbReference type="InterPro" id="IPR025857">
    <property type="entry name" value="MacB_PCD"/>
</dbReference>
<proteinExistence type="predicted"/>
<dbReference type="KEGG" id="tact:SG35_030660"/>
<dbReference type="Proteomes" id="UP000032568">
    <property type="component" value="Chromosome pTact"/>
</dbReference>
<evidence type="ECO:0000256" key="4">
    <source>
        <dbReference type="ARBA" id="ARBA00022989"/>
    </source>
</evidence>
<evidence type="ECO:0000313" key="9">
    <source>
        <dbReference type="EMBL" id="WDE02125.1"/>
    </source>
</evidence>
<gene>
    <name evidence="9" type="ORF">SG35_030660</name>
</gene>
<organism evidence="9 10">
    <name type="scientific">Thalassomonas actiniarum</name>
    <dbReference type="NCBI Taxonomy" id="485447"/>
    <lineage>
        <taxon>Bacteria</taxon>
        <taxon>Pseudomonadati</taxon>
        <taxon>Pseudomonadota</taxon>
        <taxon>Gammaproteobacteria</taxon>
        <taxon>Alteromonadales</taxon>
        <taxon>Colwelliaceae</taxon>
        <taxon>Thalassomonas</taxon>
    </lineage>
</organism>
<evidence type="ECO:0000256" key="6">
    <source>
        <dbReference type="SAM" id="Phobius"/>
    </source>
</evidence>
<reference evidence="9 10" key="1">
    <citation type="journal article" date="2015" name="Genome Announc.">
        <title>Draft Genome Sequences of Marine Isolates of Thalassomonas viridans and Thalassomonas actiniarum.</title>
        <authorList>
            <person name="Olonade I."/>
            <person name="van Zyl L.J."/>
            <person name="Trindade M."/>
        </authorList>
    </citation>
    <scope>NUCLEOTIDE SEQUENCE [LARGE SCALE GENOMIC DNA]</scope>
    <source>
        <strain evidence="9 10">A5K-106</strain>
    </source>
</reference>
<dbReference type="RefSeq" id="WP_274055508.1">
    <property type="nucleotide sequence ID" value="NZ_CP059736.1"/>
</dbReference>
<feature type="transmembrane region" description="Helical" evidence="6">
    <location>
        <begin position="334"/>
        <end position="359"/>
    </location>
</feature>
<evidence type="ECO:0000313" key="10">
    <source>
        <dbReference type="Proteomes" id="UP000032568"/>
    </source>
</evidence>
<dbReference type="InterPro" id="IPR050250">
    <property type="entry name" value="Macrolide_Exporter_MacB"/>
</dbReference>
<name>A0AAE9YVP1_9GAMM</name>
<feature type="domain" description="MacB-like periplasmic core" evidence="8">
    <location>
        <begin position="438"/>
        <end position="614"/>
    </location>
</feature>
<dbReference type="InterPro" id="IPR003838">
    <property type="entry name" value="ABC3_permease_C"/>
</dbReference>
<dbReference type="EMBL" id="CP059736">
    <property type="protein sequence ID" value="WDE02125.1"/>
    <property type="molecule type" value="Genomic_DNA"/>
</dbReference>
<keyword evidence="2" id="KW-1003">Cell membrane</keyword>
<feature type="domain" description="ABC3 transporter permease C-terminal" evidence="7">
    <location>
        <begin position="296"/>
        <end position="404"/>
    </location>
</feature>
<feature type="domain" description="ABC3 transporter permease C-terminal" evidence="7">
    <location>
        <begin position="687"/>
        <end position="794"/>
    </location>
</feature>
<feature type="transmembrane region" description="Helical" evidence="6">
    <location>
        <begin position="679"/>
        <end position="704"/>
    </location>
</feature>
<evidence type="ECO:0000256" key="2">
    <source>
        <dbReference type="ARBA" id="ARBA00022475"/>
    </source>
</evidence>
<dbReference type="PANTHER" id="PTHR30572">
    <property type="entry name" value="MEMBRANE COMPONENT OF TRANSPORTER-RELATED"/>
    <property type="match status" value="1"/>
</dbReference>
<feature type="transmembrane region" description="Helical" evidence="6">
    <location>
        <begin position="725"/>
        <end position="758"/>
    </location>
</feature>
<keyword evidence="3 6" id="KW-0812">Transmembrane</keyword>
<dbReference type="GO" id="GO:0022857">
    <property type="term" value="F:transmembrane transporter activity"/>
    <property type="evidence" value="ECO:0007669"/>
    <property type="project" value="TreeGrafter"/>
</dbReference>
<feature type="transmembrane region" description="Helical" evidence="6">
    <location>
        <begin position="21"/>
        <end position="47"/>
    </location>
</feature>
<evidence type="ECO:0000259" key="7">
    <source>
        <dbReference type="Pfam" id="PF02687"/>
    </source>
</evidence>
<evidence type="ECO:0000259" key="8">
    <source>
        <dbReference type="Pfam" id="PF12704"/>
    </source>
</evidence>
<protein>
    <submittedName>
        <fullName evidence="9">ABC transporter permease</fullName>
    </submittedName>
</protein>
<evidence type="ECO:0000256" key="1">
    <source>
        <dbReference type="ARBA" id="ARBA00004651"/>
    </source>
</evidence>
<evidence type="ECO:0000256" key="5">
    <source>
        <dbReference type="ARBA" id="ARBA00023136"/>
    </source>
</evidence>
<evidence type="ECO:0000256" key="3">
    <source>
        <dbReference type="ARBA" id="ARBA00022692"/>
    </source>
</evidence>
<dbReference type="GO" id="GO:0005886">
    <property type="term" value="C:plasma membrane"/>
    <property type="evidence" value="ECO:0007669"/>
    <property type="project" value="UniProtKB-SubCell"/>
</dbReference>
<feature type="transmembrane region" description="Helical" evidence="6">
    <location>
        <begin position="379"/>
        <end position="403"/>
    </location>
</feature>
<dbReference type="AlphaFoldDB" id="A0AAE9YVP1"/>
<keyword evidence="4 6" id="KW-1133">Transmembrane helix</keyword>
<feature type="transmembrane region" description="Helical" evidence="6">
    <location>
        <begin position="770"/>
        <end position="793"/>
    </location>
</feature>